<gene>
    <name evidence="2" type="ORF">SAMN02745883_00786</name>
</gene>
<dbReference type="InterPro" id="IPR051158">
    <property type="entry name" value="Metallophosphoesterase_sf"/>
</dbReference>
<evidence type="ECO:0000259" key="1">
    <source>
        <dbReference type="Pfam" id="PF00149"/>
    </source>
</evidence>
<dbReference type="GO" id="GO:0016787">
    <property type="term" value="F:hydrolase activity"/>
    <property type="evidence" value="ECO:0007669"/>
    <property type="project" value="InterPro"/>
</dbReference>
<name>A0A1M6N408_9FIRM</name>
<organism evidence="2 3">
    <name type="scientific">Caminicella sporogenes DSM 14501</name>
    <dbReference type="NCBI Taxonomy" id="1121266"/>
    <lineage>
        <taxon>Bacteria</taxon>
        <taxon>Bacillati</taxon>
        <taxon>Bacillota</taxon>
        <taxon>Clostridia</taxon>
        <taxon>Peptostreptococcales</taxon>
        <taxon>Caminicellaceae</taxon>
        <taxon>Caminicella</taxon>
    </lineage>
</organism>
<dbReference type="SUPFAM" id="SSF56300">
    <property type="entry name" value="Metallo-dependent phosphatases"/>
    <property type="match status" value="1"/>
</dbReference>
<dbReference type="InterPro" id="IPR029052">
    <property type="entry name" value="Metallo-depent_PP-like"/>
</dbReference>
<dbReference type="InterPro" id="IPR014578">
    <property type="entry name" value="Pesterase_CT488"/>
</dbReference>
<dbReference type="AlphaFoldDB" id="A0A1M6N408"/>
<sequence>MALFAIGDLHLSFSSNKPMDVFGENWINHTEKIKNNWIKNIKGEDTILIPGDISWAMKLKEAIYDLNWINNLPGKKILIRGNHDYWWTSLSKMNSLFENMMFLQNNYFTYEDYAICGTRGWICPNENKFDEHDKKIYERELHRLRLSLNAAVKDGYDKFIVMTHYPPTNEKFEKSGFIEIYEEYKVEKVVYGHLHDLDSFEAGLKGVLNGVEYILTSCDYLNFNPIRIL</sequence>
<dbReference type="Pfam" id="PF00149">
    <property type="entry name" value="Metallophos"/>
    <property type="match status" value="1"/>
</dbReference>
<proteinExistence type="predicted"/>
<dbReference type="InterPro" id="IPR004843">
    <property type="entry name" value="Calcineurin-like_PHP"/>
</dbReference>
<feature type="domain" description="Calcineurin-like phosphoesterase" evidence="1">
    <location>
        <begin position="4"/>
        <end position="196"/>
    </location>
</feature>
<dbReference type="Gene3D" id="3.60.21.10">
    <property type="match status" value="1"/>
</dbReference>
<dbReference type="Proteomes" id="UP000184082">
    <property type="component" value="Unassembled WGS sequence"/>
</dbReference>
<keyword evidence="3" id="KW-1185">Reference proteome</keyword>
<dbReference type="PIRSF" id="PIRSF033094">
    <property type="entry name" value="Pesterase_CT488"/>
    <property type="match status" value="1"/>
</dbReference>
<dbReference type="STRING" id="1121266.SAMN02745883_00786"/>
<dbReference type="RefSeq" id="WP_072966070.1">
    <property type="nucleotide sequence ID" value="NZ_FRAJ01000005.1"/>
</dbReference>
<reference evidence="2 3" key="1">
    <citation type="submission" date="2016-11" db="EMBL/GenBank/DDBJ databases">
        <authorList>
            <person name="Jaros S."/>
            <person name="Januszkiewicz K."/>
            <person name="Wedrychowicz H."/>
        </authorList>
    </citation>
    <scope>NUCLEOTIDE SEQUENCE [LARGE SCALE GENOMIC DNA]</scope>
    <source>
        <strain evidence="2 3">DSM 14501</strain>
    </source>
</reference>
<dbReference type="EMBL" id="FRAJ01000005">
    <property type="protein sequence ID" value="SHJ90386.1"/>
    <property type="molecule type" value="Genomic_DNA"/>
</dbReference>
<evidence type="ECO:0000313" key="2">
    <source>
        <dbReference type="EMBL" id="SHJ90386.1"/>
    </source>
</evidence>
<accession>A0A1M6N408</accession>
<dbReference type="PANTHER" id="PTHR31302:SF22">
    <property type="entry name" value="PHOSPHOESTERASE"/>
    <property type="match status" value="1"/>
</dbReference>
<evidence type="ECO:0000313" key="3">
    <source>
        <dbReference type="Proteomes" id="UP000184082"/>
    </source>
</evidence>
<dbReference type="PANTHER" id="PTHR31302">
    <property type="entry name" value="TRANSMEMBRANE PROTEIN WITH METALLOPHOSPHOESTERASE DOMAIN-RELATED"/>
    <property type="match status" value="1"/>
</dbReference>
<protein>
    <recommendedName>
        <fullName evidence="1">Calcineurin-like phosphoesterase domain-containing protein</fullName>
    </recommendedName>
</protein>